<reference evidence="2" key="1">
    <citation type="submission" date="2020-12" db="EMBL/GenBank/DDBJ databases">
        <title>Metabolic potential, ecology and presence of endohyphal bacteria is reflected in genomic diversity of Mucoromycotina.</title>
        <authorList>
            <person name="Muszewska A."/>
            <person name="Okrasinska A."/>
            <person name="Steczkiewicz K."/>
            <person name="Drgas O."/>
            <person name="Orlowska M."/>
            <person name="Perlinska-Lenart U."/>
            <person name="Aleksandrzak-Piekarczyk T."/>
            <person name="Szatraj K."/>
            <person name="Zielenkiewicz U."/>
            <person name="Pilsyk S."/>
            <person name="Malc E."/>
            <person name="Mieczkowski P."/>
            <person name="Kruszewska J.S."/>
            <person name="Biernat P."/>
            <person name="Pawlowska J."/>
        </authorList>
    </citation>
    <scope>NUCLEOTIDE SEQUENCE</scope>
    <source>
        <strain evidence="2">WA0000051536</strain>
    </source>
</reference>
<sequence>MQLRNPAWKALLLNELSKNIKEARDAAYVSLATIRPDGSPANRTVAFRGFVAQDHADETGWESDLLLFTCDKRTEKMKEIRNDPRVEVSWWMSTTGEQFRIRGRMHLIEQGNEAALKDHIYRKEDTSVSSHASAATTSFLARLKHLSNVLGNDQFSWEAERLRHWHKISDDLRATFTWPQPGLPFDENGAFLKSLPIEQTEKDGWFKHGDKQKQTLLEEGYSNFILLALEVESIDHIELYSMPCKRRVYNKHDDAWAEEALNP</sequence>
<dbReference type="GO" id="GO:0010181">
    <property type="term" value="F:FMN binding"/>
    <property type="evidence" value="ECO:0007669"/>
    <property type="project" value="InterPro"/>
</dbReference>
<dbReference type="InterPro" id="IPR024624">
    <property type="entry name" value="Pyridox_Oxase_Alr4036_FMN-bd"/>
</dbReference>
<evidence type="ECO:0000313" key="3">
    <source>
        <dbReference type="Proteomes" id="UP000612746"/>
    </source>
</evidence>
<dbReference type="Gene3D" id="2.30.110.10">
    <property type="entry name" value="Electron Transport, Fmn-binding Protein, Chain A"/>
    <property type="match status" value="1"/>
</dbReference>
<dbReference type="OrthoDB" id="434253at2759"/>
<dbReference type="InterPro" id="IPR012349">
    <property type="entry name" value="Split_barrel_FMN-bd"/>
</dbReference>
<feature type="domain" description="Pyridoxamine 5'-phosphate oxidase Alr4036 family FMN-binding" evidence="1">
    <location>
        <begin position="6"/>
        <end position="108"/>
    </location>
</feature>
<dbReference type="AlphaFoldDB" id="A0A8H7UDS3"/>
<evidence type="ECO:0000313" key="2">
    <source>
        <dbReference type="EMBL" id="KAG2175749.1"/>
    </source>
</evidence>
<dbReference type="Proteomes" id="UP000612746">
    <property type="component" value="Unassembled WGS sequence"/>
</dbReference>
<dbReference type="SUPFAM" id="SSF50475">
    <property type="entry name" value="FMN-binding split barrel"/>
    <property type="match status" value="1"/>
</dbReference>
<dbReference type="EMBL" id="JAEPRA010000014">
    <property type="protein sequence ID" value="KAG2175749.1"/>
    <property type="molecule type" value="Genomic_DNA"/>
</dbReference>
<comment type="caution">
    <text evidence="2">The sequence shown here is derived from an EMBL/GenBank/DDBJ whole genome shotgun (WGS) entry which is preliminary data.</text>
</comment>
<evidence type="ECO:0000259" key="1">
    <source>
        <dbReference type="Pfam" id="PF12766"/>
    </source>
</evidence>
<protein>
    <recommendedName>
        <fullName evidence="1">Pyridoxamine 5'-phosphate oxidase Alr4036 family FMN-binding domain-containing protein</fullName>
    </recommendedName>
</protein>
<gene>
    <name evidence="2" type="ORF">INT44_000227</name>
</gene>
<dbReference type="Pfam" id="PF12766">
    <property type="entry name" value="Pyridox_oxase_2"/>
    <property type="match status" value="1"/>
</dbReference>
<dbReference type="PANTHER" id="PTHR28243">
    <property type="entry name" value="AGL049CP"/>
    <property type="match status" value="1"/>
</dbReference>
<keyword evidence="3" id="KW-1185">Reference proteome</keyword>
<dbReference type="PANTHER" id="PTHR28243:SF1">
    <property type="entry name" value="PYRIDOXAMINE 5'-PHOSPHATE OXIDASE ALR4036 FAMILY FMN-BINDING DOMAIN-CONTAINING PROTEIN"/>
    <property type="match status" value="1"/>
</dbReference>
<accession>A0A8H7UDS3</accession>
<organism evidence="2 3">
    <name type="scientific">Umbelopsis vinacea</name>
    <dbReference type="NCBI Taxonomy" id="44442"/>
    <lineage>
        <taxon>Eukaryota</taxon>
        <taxon>Fungi</taxon>
        <taxon>Fungi incertae sedis</taxon>
        <taxon>Mucoromycota</taxon>
        <taxon>Mucoromycotina</taxon>
        <taxon>Umbelopsidomycetes</taxon>
        <taxon>Umbelopsidales</taxon>
        <taxon>Umbelopsidaceae</taxon>
        <taxon>Umbelopsis</taxon>
    </lineage>
</organism>
<proteinExistence type="predicted"/>
<name>A0A8H7UDS3_9FUNG</name>